<feature type="transmembrane region" description="Helical" evidence="7">
    <location>
        <begin position="176"/>
        <end position="198"/>
    </location>
</feature>
<keyword evidence="6 7" id="KW-0472">Membrane</keyword>
<dbReference type="PANTHER" id="PTHR42709:SF6">
    <property type="entry name" value="UNDECAPRENYL PHOSPHATE TRANSPORTER A"/>
    <property type="match status" value="1"/>
</dbReference>
<feature type="transmembrane region" description="Helical" evidence="7">
    <location>
        <begin position="54"/>
        <end position="75"/>
    </location>
</feature>
<evidence type="ECO:0000256" key="3">
    <source>
        <dbReference type="ARBA" id="ARBA00022475"/>
    </source>
</evidence>
<dbReference type="Pfam" id="PF09335">
    <property type="entry name" value="VTT_dom"/>
    <property type="match status" value="1"/>
</dbReference>
<name>A0A7C3KJ30_9CYAN</name>
<keyword evidence="4 7" id="KW-0812">Transmembrane</keyword>
<dbReference type="GO" id="GO:0005886">
    <property type="term" value="C:plasma membrane"/>
    <property type="evidence" value="ECO:0007669"/>
    <property type="project" value="UniProtKB-SubCell"/>
</dbReference>
<evidence type="ECO:0000256" key="2">
    <source>
        <dbReference type="ARBA" id="ARBA00010792"/>
    </source>
</evidence>
<accession>A0A7C3KJ30</accession>
<gene>
    <name evidence="9" type="ORF">ENR64_21670</name>
</gene>
<dbReference type="AlphaFoldDB" id="A0A7C3KJ30"/>
<feature type="transmembrane region" description="Helical" evidence="7">
    <location>
        <begin position="141"/>
        <end position="164"/>
    </location>
</feature>
<comment type="caution">
    <text evidence="9">The sequence shown here is derived from an EMBL/GenBank/DDBJ whole genome shotgun (WGS) entry which is preliminary data.</text>
</comment>
<dbReference type="InterPro" id="IPR051311">
    <property type="entry name" value="DedA_domain"/>
</dbReference>
<organism evidence="9">
    <name type="scientific">Oscillatoriales cyanobacterium SpSt-418</name>
    <dbReference type="NCBI Taxonomy" id="2282169"/>
    <lineage>
        <taxon>Bacteria</taxon>
        <taxon>Bacillati</taxon>
        <taxon>Cyanobacteriota</taxon>
        <taxon>Cyanophyceae</taxon>
        <taxon>Oscillatoriophycideae</taxon>
        <taxon>Oscillatoriales</taxon>
    </lineage>
</organism>
<reference evidence="9" key="1">
    <citation type="journal article" date="2020" name="mSystems">
        <title>Genome- and Community-Level Interaction Insights into Carbon Utilization and Element Cycling Functions of Hydrothermarchaeota in Hydrothermal Sediment.</title>
        <authorList>
            <person name="Zhou Z."/>
            <person name="Liu Y."/>
            <person name="Xu W."/>
            <person name="Pan J."/>
            <person name="Luo Z.H."/>
            <person name="Li M."/>
        </authorList>
    </citation>
    <scope>NUCLEOTIDE SEQUENCE [LARGE SCALE GENOMIC DNA]</scope>
    <source>
        <strain evidence="9">SpSt-418</strain>
    </source>
</reference>
<evidence type="ECO:0000256" key="7">
    <source>
        <dbReference type="SAM" id="Phobius"/>
    </source>
</evidence>
<protein>
    <submittedName>
        <fullName evidence="9">DedA family protein</fullName>
    </submittedName>
</protein>
<evidence type="ECO:0000256" key="4">
    <source>
        <dbReference type="ARBA" id="ARBA00022692"/>
    </source>
</evidence>
<sequence>MSDWLANVIPQVMQNLGYWGIGLLMFLENLFPPIPSELIMPLAGFTVAKGNLNFGLAVFAGVAGTILGAYPWYYLGKWVSEPRLRDWATRYGKWLTISGEDIDKANRWFNRHGGKAVFLCRLVPGIRTLISLPAGINNMPIAIFTLYSTLGTTIWVALLTYLGYVLGDNYEVVDKYLGPVSKVVILSLMVGFAAFVGIRMQKRKRRHLSK</sequence>
<evidence type="ECO:0000256" key="5">
    <source>
        <dbReference type="ARBA" id="ARBA00022989"/>
    </source>
</evidence>
<proteinExistence type="inferred from homology"/>
<feature type="domain" description="VTT" evidence="8">
    <location>
        <begin position="34"/>
        <end position="164"/>
    </location>
</feature>
<evidence type="ECO:0000256" key="1">
    <source>
        <dbReference type="ARBA" id="ARBA00004651"/>
    </source>
</evidence>
<keyword evidence="5 7" id="KW-1133">Transmembrane helix</keyword>
<dbReference type="EMBL" id="DSRU01000317">
    <property type="protein sequence ID" value="HFN00303.1"/>
    <property type="molecule type" value="Genomic_DNA"/>
</dbReference>
<evidence type="ECO:0000313" key="9">
    <source>
        <dbReference type="EMBL" id="HFN00303.1"/>
    </source>
</evidence>
<keyword evidence="3" id="KW-1003">Cell membrane</keyword>
<dbReference type="PANTHER" id="PTHR42709">
    <property type="entry name" value="ALKALINE PHOSPHATASE LIKE PROTEIN"/>
    <property type="match status" value="1"/>
</dbReference>
<comment type="similarity">
    <text evidence="2">Belongs to the DedA family.</text>
</comment>
<comment type="subcellular location">
    <subcellularLocation>
        <location evidence="1">Cell membrane</location>
        <topology evidence="1">Multi-pass membrane protein</topology>
    </subcellularLocation>
</comment>
<evidence type="ECO:0000256" key="6">
    <source>
        <dbReference type="ARBA" id="ARBA00023136"/>
    </source>
</evidence>
<dbReference type="InterPro" id="IPR032816">
    <property type="entry name" value="VTT_dom"/>
</dbReference>
<evidence type="ECO:0000259" key="8">
    <source>
        <dbReference type="Pfam" id="PF09335"/>
    </source>
</evidence>
<feature type="transmembrane region" description="Helical" evidence="7">
    <location>
        <begin position="16"/>
        <end position="34"/>
    </location>
</feature>